<accession>A0A2S7M1U0</accession>
<dbReference type="AlphaFoldDB" id="A0A2S7M1U0"/>
<dbReference type="RefSeq" id="WP_002383155.1">
    <property type="nucleotide sequence ID" value="NZ_CABGRP010000003.1"/>
</dbReference>
<evidence type="ECO:0000256" key="1">
    <source>
        <dbReference type="SAM" id="SignalP"/>
    </source>
</evidence>
<reference evidence="2" key="2">
    <citation type="journal article" date="2023" name="Pathogens">
        <title>Prevalence of Enterococcus spp. and the Whole-Genome Characteristics of Enterococcus faecium and Enterococcus faecalis Strains Isolated from Free-Living Birds in Poland.</title>
        <authorList>
            <person name="Kwit R."/>
            <person name="Zajac M."/>
            <person name="Smialowska-Weglinska A."/>
            <person name="Skarzynska M."/>
            <person name="Bomba A."/>
            <person name="Lalak A."/>
            <person name="Skrzypiec E."/>
            <person name="Wojdat D."/>
            <person name="Koza W."/>
            <person name="Mikos-Wojewoda E."/>
            <person name="Pasim P."/>
            <person name="Skora M."/>
            <person name="Polak M."/>
            <person name="Wiacek J."/>
            <person name="Wasyl D."/>
        </authorList>
    </citation>
    <scope>NUCLEOTIDE SEQUENCE</scope>
    <source>
        <strain evidence="2">691B_2</strain>
    </source>
</reference>
<sequence length="114" mass="12441">MKKAIKKVSMCLGVTAFLGAGALATTTSAFATEQPEVASEAISTYAATGFYRVLYDTTLLFSDNADIIHIPAGFMIYHTGNEMEWGGMKFYEMNVMQGTEVYRGYVQDTALVKA</sequence>
<dbReference type="Proteomes" id="UP000516122">
    <property type="component" value="Chromosome"/>
</dbReference>
<dbReference type="EMBL" id="JAREWH010000070">
    <property type="protein sequence ID" value="MDN3193946.1"/>
    <property type="molecule type" value="Genomic_DNA"/>
</dbReference>
<protein>
    <submittedName>
        <fullName evidence="3">Uncharacterized protein</fullName>
    </submittedName>
</protein>
<evidence type="ECO:0000313" key="3">
    <source>
        <dbReference type="EMBL" id="QNP37733.1"/>
    </source>
</evidence>
<dbReference type="Proteomes" id="UP001173174">
    <property type="component" value="Unassembled WGS sequence"/>
</dbReference>
<evidence type="ECO:0000313" key="4">
    <source>
        <dbReference type="Proteomes" id="UP000516122"/>
    </source>
</evidence>
<gene>
    <name evidence="3" type="ORF">H9Q64_14910</name>
    <name evidence="2" type="ORF">P0E79_15890</name>
</gene>
<proteinExistence type="predicted"/>
<reference evidence="2" key="3">
    <citation type="submission" date="2023-03" db="EMBL/GenBank/DDBJ databases">
        <authorList>
            <person name="Zajac M."/>
            <person name="Kwit R."/>
            <person name="Wasyl D."/>
        </authorList>
    </citation>
    <scope>NUCLEOTIDE SEQUENCE</scope>
    <source>
        <strain evidence="2">691B_2</strain>
    </source>
</reference>
<evidence type="ECO:0000313" key="2">
    <source>
        <dbReference type="EMBL" id="MDN3193946.1"/>
    </source>
</evidence>
<feature type="chain" id="PRO_5042699568" evidence="1">
    <location>
        <begin position="32"/>
        <end position="114"/>
    </location>
</feature>
<organism evidence="3 4">
    <name type="scientific">Enterococcus faecalis</name>
    <name type="common">Streptococcus faecalis</name>
    <dbReference type="NCBI Taxonomy" id="1351"/>
    <lineage>
        <taxon>Bacteria</taxon>
        <taxon>Bacillati</taxon>
        <taxon>Bacillota</taxon>
        <taxon>Bacilli</taxon>
        <taxon>Lactobacillales</taxon>
        <taxon>Enterococcaceae</taxon>
        <taxon>Enterococcus</taxon>
    </lineage>
</organism>
<keyword evidence="1" id="KW-0732">Signal</keyword>
<feature type="signal peptide" evidence="1">
    <location>
        <begin position="1"/>
        <end position="31"/>
    </location>
</feature>
<reference evidence="3 4" key="1">
    <citation type="submission" date="2020-08" db="EMBL/GenBank/DDBJ databases">
        <title>Enterococcus faecalis SF28073 genome assembly.</title>
        <authorList>
            <person name="Duerkop B.A."/>
            <person name="Johnson C.N."/>
        </authorList>
    </citation>
    <scope>NUCLEOTIDE SEQUENCE [LARGE SCALE GENOMIC DNA]</scope>
    <source>
        <strain evidence="3 4">SF28073</strain>
    </source>
</reference>
<name>A0A2S7M1U0_ENTFL</name>
<dbReference type="EMBL" id="CP060804">
    <property type="protein sequence ID" value="QNP37733.1"/>
    <property type="molecule type" value="Genomic_DNA"/>
</dbReference>